<keyword evidence="1" id="KW-0472">Membrane</keyword>
<name>A0A841KML4_9FIRM</name>
<feature type="transmembrane region" description="Helical" evidence="1">
    <location>
        <begin position="424"/>
        <end position="444"/>
    </location>
</feature>
<feature type="transmembrane region" description="Helical" evidence="1">
    <location>
        <begin position="115"/>
        <end position="137"/>
    </location>
</feature>
<feature type="transmembrane region" description="Helical" evidence="1">
    <location>
        <begin position="297"/>
        <end position="327"/>
    </location>
</feature>
<feature type="transmembrane region" description="Helical" evidence="1">
    <location>
        <begin position="209"/>
        <end position="230"/>
    </location>
</feature>
<sequence length="497" mass="52827">MNVLTEKLKEVLFSVLPITIIVLILSFTITPIETPMIIRFILGALLIILGLSIFLIGVDIGITPLSSLTGASLAKTNKVWILIAAGLILGFFISIAEPGLIVLANQVDSVTSGGISSINILVVVSIGMAIMLSLGFLRIVSNVPLYKMLTVLYGLTFILAWFTSSEFLAISFDASGATTGILAVPFILALAVGVSKLKKDSKASEKDSFGLVAITSVGAIMSVMIMSILAKINDFSSTLEFNMSTSASIIEPFIQILPDILRESFVSLLPLVIILLVLQKVAFQLSKAAFRKILKGFVYTFVGLLLFLVGVNAGFMDVGSIVGYSLASLDNKLYVIIIGFVVGVVTILAEPAVYVLTHQIEDVTSGYVKRKAVLVALSIGVGFAVALSMIRIIVPEVQLRHYLLPGYIISIAMTYFVPKLFVGIAFDAGGVATGPMTATFILAFTQGAAEAIEGANVLIDGFGMISMVALTPIITLQILGLIFNAKSKKGGLLTDEE</sequence>
<feature type="transmembrane region" description="Helical" evidence="1">
    <location>
        <begin position="265"/>
        <end position="285"/>
    </location>
</feature>
<protein>
    <recommendedName>
        <fullName evidence="4">DUF1538 domain-containing protein</fullName>
    </recommendedName>
</protein>
<dbReference type="EMBL" id="JACHEN010000005">
    <property type="protein sequence ID" value="MBB6215034.1"/>
    <property type="molecule type" value="Genomic_DNA"/>
</dbReference>
<keyword evidence="1" id="KW-1133">Transmembrane helix</keyword>
<feature type="transmembrane region" description="Helical" evidence="1">
    <location>
        <begin position="399"/>
        <end position="417"/>
    </location>
</feature>
<feature type="transmembrane region" description="Helical" evidence="1">
    <location>
        <begin position="464"/>
        <end position="483"/>
    </location>
</feature>
<gene>
    <name evidence="2" type="ORF">HNQ80_001123</name>
</gene>
<dbReference type="InterPro" id="IPR011435">
    <property type="entry name" value="UmpAB"/>
</dbReference>
<feature type="transmembrane region" description="Helical" evidence="1">
    <location>
        <begin position="149"/>
        <end position="170"/>
    </location>
</feature>
<comment type="caution">
    <text evidence="2">The sequence shown here is derived from an EMBL/GenBank/DDBJ whole genome shotgun (WGS) entry which is preliminary data.</text>
</comment>
<feature type="transmembrane region" description="Helical" evidence="1">
    <location>
        <begin position="372"/>
        <end position="393"/>
    </location>
</feature>
<feature type="transmembrane region" description="Helical" evidence="1">
    <location>
        <begin position="333"/>
        <end position="356"/>
    </location>
</feature>
<feature type="transmembrane region" description="Helical" evidence="1">
    <location>
        <begin position="79"/>
        <end position="103"/>
    </location>
</feature>
<reference evidence="2 3" key="1">
    <citation type="submission" date="2020-08" db="EMBL/GenBank/DDBJ databases">
        <title>Genomic Encyclopedia of Type Strains, Phase IV (KMG-IV): sequencing the most valuable type-strain genomes for metagenomic binning, comparative biology and taxonomic classification.</title>
        <authorList>
            <person name="Goeker M."/>
        </authorList>
    </citation>
    <scope>NUCLEOTIDE SEQUENCE [LARGE SCALE GENOMIC DNA]</scope>
    <source>
        <strain evidence="2 3">DSM 103526</strain>
    </source>
</reference>
<keyword evidence="3" id="KW-1185">Reference proteome</keyword>
<feature type="transmembrane region" description="Helical" evidence="1">
    <location>
        <begin position="176"/>
        <end position="197"/>
    </location>
</feature>
<evidence type="ECO:0000256" key="1">
    <source>
        <dbReference type="SAM" id="Phobius"/>
    </source>
</evidence>
<accession>A0A841KML4</accession>
<feature type="transmembrane region" description="Helical" evidence="1">
    <location>
        <begin position="12"/>
        <end position="30"/>
    </location>
</feature>
<dbReference type="Proteomes" id="UP000579281">
    <property type="component" value="Unassembled WGS sequence"/>
</dbReference>
<feature type="transmembrane region" description="Helical" evidence="1">
    <location>
        <begin position="36"/>
        <end position="58"/>
    </location>
</feature>
<evidence type="ECO:0000313" key="3">
    <source>
        <dbReference type="Proteomes" id="UP000579281"/>
    </source>
</evidence>
<proteinExistence type="predicted"/>
<dbReference type="AlphaFoldDB" id="A0A841KML4"/>
<evidence type="ECO:0000313" key="2">
    <source>
        <dbReference type="EMBL" id="MBB6215034.1"/>
    </source>
</evidence>
<organism evidence="2 3">
    <name type="scientific">Anaerosolibacter carboniphilus</name>
    <dbReference type="NCBI Taxonomy" id="1417629"/>
    <lineage>
        <taxon>Bacteria</taxon>
        <taxon>Bacillati</taxon>
        <taxon>Bacillota</taxon>
        <taxon>Clostridia</taxon>
        <taxon>Peptostreptococcales</taxon>
        <taxon>Thermotaleaceae</taxon>
        <taxon>Anaerosolibacter</taxon>
    </lineage>
</organism>
<evidence type="ECO:0008006" key="4">
    <source>
        <dbReference type="Google" id="ProtNLM"/>
    </source>
</evidence>
<dbReference type="Pfam" id="PF07556">
    <property type="entry name" value="DUF1538"/>
    <property type="match status" value="2"/>
</dbReference>
<keyword evidence="1" id="KW-0812">Transmembrane</keyword>